<proteinExistence type="predicted"/>
<feature type="region of interest" description="Disordered" evidence="1">
    <location>
        <begin position="394"/>
        <end position="442"/>
    </location>
</feature>
<sequence length="442" mass="47109">MRLPNPRLVDRVDKIASIQVGWISPLEQDIYGPGSRVLAEWTSPRRIECPSFQVCMASVGECSSTVRPEVTESAGVYQATVTIPDSLSDGSFFLQMKDDSGAESRSPVFTLCPQRASNSSNDSDSIGGSNPQAQAPLRPVNPPVVPEPSSLFPKFATSTSISSPTTSSQVSTATPADSGIISAKASPPLAAYIAPCTAALAILLLAAVLLLKRRRKRTADPQRSEKTPSRTNSYKSNASGRSQVNLALCALSRHYPFSAASPSAKTSKARPTSMNEFPSPSYAQWSTGLPSPSYSHAVHHGHRDIPPLAAQPQPPHQNHAVPTPTDRLRRDERPSLPPISTTSSFMSSRSDPATHAILSNYILPSPPPLSSSSLSPASPPRCLLPAPQQLHMRDLTHPGDVMSGSPLGRSPQGEMDGGGGVGEGQLYDRVASKLSLYRPRRT</sequence>
<feature type="compositionally biased region" description="Low complexity" evidence="1">
    <location>
        <begin position="157"/>
        <end position="173"/>
    </location>
</feature>
<organism evidence="3 4">
    <name type="scientific">Favolaschia claudopus</name>
    <dbReference type="NCBI Taxonomy" id="2862362"/>
    <lineage>
        <taxon>Eukaryota</taxon>
        <taxon>Fungi</taxon>
        <taxon>Dikarya</taxon>
        <taxon>Basidiomycota</taxon>
        <taxon>Agaricomycotina</taxon>
        <taxon>Agaricomycetes</taxon>
        <taxon>Agaricomycetidae</taxon>
        <taxon>Agaricales</taxon>
        <taxon>Marasmiineae</taxon>
        <taxon>Mycenaceae</taxon>
        <taxon>Favolaschia</taxon>
    </lineage>
</organism>
<gene>
    <name evidence="3" type="ORF">R3P38DRAFT_82260</name>
</gene>
<feature type="region of interest" description="Disordered" evidence="1">
    <location>
        <begin position="293"/>
        <end position="350"/>
    </location>
</feature>
<feature type="compositionally biased region" description="Low complexity" evidence="1">
    <location>
        <begin position="306"/>
        <end position="322"/>
    </location>
</feature>
<dbReference type="EMBL" id="JAWWNJ010000010">
    <property type="protein sequence ID" value="KAK7046732.1"/>
    <property type="molecule type" value="Genomic_DNA"/>
</dbReference>
<evidence type="ECO:0000256" key="1">
    <source>
        <dbReference type="SAM" id="MobiDB-lite"/>
    </source>
</evidence>
<feature type="region of interest" description="Disordered" evidence="1">
    <location>
        <begin position="112"/>
        <end position="173"/>
    </location>
</feature>
<keyword evidence="2" id="KW-0812">Transmembrane</keyword>
<dbReference type="Proteomes" id="UP001362999">
    <property type="component" value="Unassembled WGS sequence"/>
</dbReference>
<feature type="transmembrane region" description="Helical" evidence="2">
    <location>
        <begin position="189"/>
        <end position="211"/>
    </location>
</feature>
<keyword evidence="4" id="KW-1185">Reference proteome</keyword>
<feature type="compositionally biased region" description="Polar residues" evidence="1">
    <location>
        <begin position="229"/>
        <end position="239"/>
    </location>
</feature>
<reference evidence="3 4" key="1">
    <citation type="journal article" date="2024" name="J Genomics">
        <title>Draft genome sequencing and assembly of Favolaschia claudopus CIRM-BRFM 2984 isolated from oak limbs.</title>
        <authorList>
            <person name="Navarro D."/>
            <person name="Drula E."/>
            <person name="Chaduli D."/>
            <person name="Cazenave R."/>
            <person name="Ahrendt S."/>
            <person name="Wang J."/>
            <person name="Lipzen A."/>
            <person name="Daum C."/>
            <person name="Barry K."/>
            <person name="Grigoriev I.V."/>
            <person name="Favel A."/>
            <person name="Rosso M.N."/>
            <person name="Martin F."/>
        </authorList>
    </citation>
    <scope>NUCLEOTIDE SEQUENCE [LARGE SCALE GENOMIC DNA]</scope>
    <source>
        <strain evidence="3 4">CIRM-BRFM 2984</strain>
    </source>
</reference>
<dbReference type="AlphaFoldDB" id="A0AAW0D5V6"/>
<accession>A0AAW0D5V6</accession>
<name>A0AAW0D5V6_9AGAR</name>
<keyword evidence="2" id="KW-0472">Membrane</keyword>
<feature type="compositionally biased region" description="Basic and acidic residues" evidence="1">
    <location>
        <begin position="218"/>
        <end position="228"/>
    </location>
</feature>
<keyword evidence="2" id="KW-1133">Transmembrane helix</keyword>
<feature type="compositionally biased region" description="Low complexity" evidence="1">
    <location>
        <begin position="117"/>
        <end position="130"/>
    </location>
</feature>
<evidence type="ECO:0000313" key="3">
    <source>
        <dbReference type="EMBL" id="KAK7046732.1"/>
    </source>
</evidence>
<evidence type="ECO:0000256" key="2">
    <source>
        <dbReference type="SAM" id="Phobius"/>
    </source>
</evidence>
<feature type="compositionally biased region" description="Low complexity" evidence="1">
    <location>
        <begin position="340"/>
        <end position="350"/>
    </location>
</feature>
<protein>
    <submittedName>
        <fullName evidence="3">Uncharacterized protein</fullName>
    </submittedName>
</protein>
<comment type="caution">
    <text evidence="3">The sequence shown here is derived from an EMBL/GenBank/DDBJ whole genome shotgun (WGS) entry which is preliminary data.</text>
</comment>
<evidence type="ECO:0000313" key="4">
    <source>
        <dbReference type="Proteomes" id="UP001362999"/>
    </source>
</evidence>
<feature type="region of interest" description="Disordered" evidence="1">
    <location>
        <begin position="215"/>
        <end position="239"/>
    </location>
</feature>